<dbReference type="AlphaFoldDB" id="A0A430RTW3"/>
<evidence type="ECO:0000313" key="1">
    <source>
        <dbReference type="EMBL" id="RTH23013.1"/>
    </source>
</evidence>
<organism evidence="1 2">
    <name type="scientific">Thermus scotoductus</name>
    <dbReference type="NCBI Taxonomy" id="37636"/>
    <lineage>
        <taxon>Bacteria</taxon>
        <taxon>Thermotogati</taxon>
        <taxon>Deinococcota</taxon>
        <taxon>Deinococci</taxon>
        <taxon>Thermales</taxon>
        <taxon>Thermaceae</taxon>
        <taxon>Thermus</taxon>
    </lineage>
</organism>
<dbReference type="RefSeq" id="WP_019549891.1">
    <property type="nucleotide sequence ID" value="NZ_PELL01000166.1"/>
</dbReference>
<evidence type="ECO:0000313" key="2">
    <source>
        <dbReference type="Proteomes" id="UP000287306"/>
    </source>
</evidence>
<protein>
    <submittedName>
        <fullName evidence="1">Uncharacterized protein</fullName>
    </submittedName>
</protein>
<comment type="caution">
    <text evidence="1">The sequence shown here is derived from an EMBL/GenBank/DDBJ whole genome shotgun (WGS) entry which is preliminary data.</text>
</comment>
<dbReference type="Proteomes" id="UP000287306">
    <property type="component" value="Unassembled WGS sequence"/>
</dbReference>
<gene>
    <name evidence="1" type="ORF">CSW38_11665</name>
</gene>
<dbReference type="EMBL" id="PELY01000411">
    <property type="protein sequence ID" value="RTH23013.1"/>
    <property type="molecule type" value="Genomic_DNA"/>
</dbReference>
<name>A0A430RTW3_THESC</name>
<sequence>MYQVDLVPYATTVLRFGEGVRYVATGWPYVQVQVLEGALVLLRPLVKEGEGELWVMLQDGREYRLRLVVREGVIARTYRFF</sequence>
<proteinExistence type="predicted"/>
<accession>A0A430RTW3</accession>
<dbReference type="GeneID" id="93865751"/>
<reference evidence="1 2" key="1">
    <citation type="journal article" date="2019" name="Extremophiles">
        <title>Biogeography of thermophiles and predominance of Thermus scotoductus in domestic water heaters.</title>
        <authorList>
            <person name="Wilpiszeski R.L."/>
            <person name="Zhang Z."/>
            <person name="House C.H."/>
        </authorList>
    </citation>
    <scope>NUCLEOTIDE SEQUENCE [LARGE SCALE GENOMIC DNA]</scope>
    <source>
        <strain evidence="1 2">25_S25</strain>
    </source>
</reference>